<reference evidence="1" key="1">
    <citation type="submission" date="2024-11" db="EMBL/GenBank/DDBJ databases">
        <title>Sequencing of Borrelia variable plasmids from multiple Borrelia sensu lato isolates.</title>
        <authorList>
            <person name="Mongodin E.F."/>
            <person name="Rudenko N."/>
            <person name="Fraser C.M."/>
            <person name="Schutzer S."/>
            <person name="Luft B."/>
            <person name="Morgan R."/>
            <person name="Casjens S."/>
            <person name="Qiu W."/>
        </authorList>
    </citation>
    <scope>NUCLEOTIDE SEQUENCE</scope>
    <source>
        <strain evidence="1">21038</strain>
    </source>
</reference>
<name>A0ACD5G6Q1_BORAD</name>
<evidence type="ECO:0000313" key="1">
    <source>
        <dbReference type="EMBL" id="XOU13406.1"/>
    </source>
</evidence>
<keyword evidence="1" id="KW-0614">Plasmid</keyword>
<protein>
    <submittedName>
        <fullName evidence="1">Plasmid maintenance protein</fullName>
    </submittedName>
</protein>
<evidence type="ECO:0000313" key="2">
    <source>
        <dbReference type="Proteomes" id="UP001305787"/>
    </source>
</evidence>
<gene>
    <name evidence="1" type="ORF">QIA45_06120</name>
</gene>
<sequence length="364" mass="44092">MATLNNNNRTNCHNKLQHKLIVLTSTLEYINKKYKKYTQKNILYYFNENLKRNGQTPTTLRTMQNYLYKLEKEFKITTNYYQHLGVNCGTEIYYKLNYPKKECYQKINKYFKERKNSRFKSRVNNYFKDNVNKNGSVNLVECLSNKNNNTKEEKKINEIDKYQIIKYFNKCKFLCKEILSILLNLDIGKDTSIRMLKIIKRTEIKLLKNKNINLNKFCFKEKQNKLKKILNNTQKELEQNGYNSEKLKINFQKIYENYKFKPHFIIENHKYSDLSNLKRKLEKSIEIKKENIKQNYQNLKINIFSILIEQLKKDTNIEIIKPIIKDYLNSKKKLEYNKVFDTYYCELLEMIKNQNNSLMLKKVI</sequence>
<organism evidence="1 2">
    <name type="scientific">Borrelia andersonii</name>
    <name type="common">Borreliella andersonii</name>
    <dbReference type="NCBI Taxonomy" id="42109"/>
    <lineage>
        <taxon>Bacteria</taxon>
        <taxon>Pseudomonadati</taxon>
        <taxon>Spirochaetota</taxon>
        <taxon>Spirochaetia</taxon>
        <taxon>Spirochaetales</taxon>
        <taxon>Borreliaceae</taxon>
        <taxon>Borreliella</taxon>
    </lineage>
</organism>
<proteinExistence type="predicted"/>
<dbReference type="EMBL" id="CP179269">
    <property type="protein sequence ID" value="XOU13406.1"/>
    <property type="molecule type" value="Genomic_DNA"/>
</dbReference>
<geneLocation type="plasmid" evidence="1 2">
    <name>cp32-13</name>
</geneLocation>
<keyword evidence="2" id="KW-1185">Reference proteome</keyword>
<accession>A0ACD5G6Q1</accession>
<dbReference type="Proteomes" id="UP001305787">
    <property type="component" value="Plasmid cp32-13"/>
</dbReference>